<dbReference type="Gene3D" id="1.10.3210.10">
    <property type="entry name" value="Hypothetical protein af1432"/>
    <property type="match status" value="1"/>
</dbReference>
<organism evidence="2 3">
    <name type="scientific">Paenibacillus ferrarius</name>
    <dbReference type="NCBI Taxonomy" id="1469647"/>
    <lineage>
        <taxon>Bacteria</taxon>
        <taxon>Bacillati</taxon>
        <taxon>Bacillota</taxon>
        <taxon>Bacilli</taxon>
        <taxon>Bacillales</taxon>
        <taxon>Paenibacillaceae</taxon>
        <taxon>Paenibacillus</taxon>
    </lineage>
</organism>
<dbReference type="OrthoDB" id="9759601at2"/>
<dbReference type="STRING" id="1469647.BC351_32520"/>
<dbReference type="SUPFAM" id="SSF109604">
    <property type="entry name" value="HD-domain/PDEase-like"/>
    <property type="match status" value="1"/>
</dbReference>
<accession>A0A1V4HEP7</accession>
<evidence type="ECO:0000313" key="3">
    <source>
        <dbReference type="Proteomes" id="UP000190626"/>
    </source>
</evidence>
<dbReference type="Proteomes" id="UP000190626">
    <property type="component" value="Unassembled WGS sequence"/>
</dbReference>
<dbReference type="EMBL" id="MBTG01000025">
    <property type="protein sequence ID" value="OPH52984.1"/>
    <property type="molecule type" value="Genomic_DNA"/>
</dbReference>
<dbReference type="InterPro" id="IPR037522">
    <property type="entry name" value="HD_GYP_dom"/>
</dbReference>
<dbReference type="PANTHER" id="PTHR43155">
    <property type="entry name" value="CYCLIC DI-GMP PHOSPHODIESTERASE PA4108-RELATED"/>
    <property type="match status" value="1"/>
</dbReference>
<name>A0A1V4HEP7_9BACL</name>
<keyword evidence="2" id="KW-0378">Hydrolase</keyword>
<evidence type="ECO:0000313" key="2">
    <source>
        <dbReference type="EMBL" id="OPH52984.1"/>
    </source>
</evidence>
<comment type="caution">
    <text evidence="2">The sequence shown here is derived from an EMBL/GenBank/DDBJ whole genome shotgun (WGS) entry which is preliminary data.</text>
</comment>
<dbReference type="SMART" id="SM00471">
    <property type="entry name" value="HDc"/>
    <property type="match status" value="1"/>
</dbReference>
<sequence length="335" mass="37625">MKNFIGKKVKHDIVNSVGLVLIPAKATIGTEELELIQMHRVDMSSIVWEMPAKSVAESSEVLMQQTVKQAKQLFQGIQTGRKIPVHQFREEIIPAVQQMTENPNIFELFEAVRAKDDYTHQHNIGVGVLSTLIGKWMNLSSAELATLSLAATLHDVGKVKIPLEILNKPGKLTKEEYTVIKQHTVFGYEMLRDTVGVGHRVASVAIQHHEREDGRGYPFGLKRDQIDVYSKIVAIADIFHAMSSKRPYHEPMPFYEIIKQMREGTFGEFEPEIISVFLSNITAHLIGNDVLLSDGRRGEVIYLNPHDIGSPLVKVGNAFVDLSKERNIQIQSILA</sequence>
<dbReference type="PROSITE" id="PS51832">
    <property type="entry name" value="HD_GYP"/>
    <property type="match status" value="1"/>
</dbReference>
<reference evidence="3" key="1">
    <citation type="submission" date="2016-07" db="EMBL/GenBank/DDBJ databases">
        <authorList>
            <person name="Florea S."/>
            <person name="Webb J.S."/>
            <person name="Jaromczyk J."/>
            <person name="Schardl C.L."/>
        </authorList>
    </citation>
    <scope>NUCLEOTIDE SEQUENCE [LARGE SCALE GENOMIC DNA]</scope>
    <source>
        <strain evidence="3">CY1</strain>
    </source>
</reference>
<evidence type="ECO:0000259" key="1">
    <source>
        <dbReference type="PROSITE" id="PS51832"/>
    </source>
</evidence>
<dbReference type="AlphaFoldDB" id="A0A1V4HEP7"/>
<dbReference type="InterPro" id="IPR003607">
    <property type="entry name" value="HD/PDEase_dom"/>
</dbReference>
<proteinExistence type="predicted"/>
<dbReference type="RefSeq" id="WP_079416165.1">
    <property type="nucleotide sequence ID" value="NZ_MBTG01000025.1"/>
</dbReference>
<protein>
    <submittedName>
        <fullName evidence="2">Phosphohydrolase</fullName>
    </submittedName>
</protein>
<dbReference type="CDD" id="cd00077">
    <property type="entry name" value="HDc"/>
    <property type="match status" value="1"/>
</dbReference>
<gene>
    <name evidence="2" type="ORF">BC351_32520</name>
</gene>
<dbReference type="Pfam" id="PF13487">
    <property type="entry name" value="HD_5"/>
    <property type="match status" value="1"/>
</dbReference>
<dbReference type="PANTHER" id="PTHR43155:SF2">
    <property type="entry name" value="CYCLIC DI-GMP PHOSPHODIESTERASE PA4108"/>
    <property type="match status" value="1"/>
</dbReference>
<keyword evidence="3" id="KW-1185">Reference proteome</keyword>
<feature type="domain" description="HD-GYP" evidence="1">
    <location>
        <begin position="97"/>
        <end position="293"/>
    </location>
</feature>
<dbReference type="GO" id="GO:0016787">
    <property type="term" value="F:hydrolase activity"/>
    <property type="evidence" value="ECO:0007669"/>
    <property type="project" value="UniProtKB-KW"/>
</dbReference>